<evidence type="ECO:0000313" key="1">
    <source>
        <dbReference type="EMBL" id="KIM26305.1"/>
    </source>
</evidence>
<sequence length="70" mass="8555">MCNYRRVREIFHVCGHEFEHEETIDCHRPTCKFSTFHRQEPHDCRRTCLQYRQFPQQYGTVVTRGLLNPD</sequence>
<dbReference type="AlphaFoldDB" id="A0A0C3AP00"/>
<proteinExistence type="predicted"/>
<evidence type="ECO:0000313" key="2">
    <source>
        <dbReference type="Proteomes" id="UP000054097"/>
    </source>
</evidence>
<dbReference type="OrthoDB" id="2748942at2759"/>
<keyword evidence="2" id="KW-1185">Reference proteome</keyword>
<reference evidence="1 2" key="1">
    <citation type="submission" date="2014-04" db="EMBL/GenBank/DDBJ databases">
        <authorList>
            <consortium name="DOE Joint Genome Institute"/>
            <person name="Kuo A."/>
            <person name="Zuccaro A."/>
            <person name="Kohler A."/>
            <person name="Nagy L.G."/>
            <person name="Floudas D."/>
            <person name="Copeland A."/>
            <person name="Barry K.W."/>
            <person name="Cichocki N."/>
            <person name="Veneault-Fourrey C."/>
            <person name="LaButti K."/>
            <person name="Lindquist E.A."/>
            <person name="Lipzen A."/>
            <person name="Lundell T."/>
            <person name="Morin E."/>
            <person name="Murat C."/>
            <person name="Sun H."/>
            <person name="Tunlid A."/>
            <person name="Henrissat B."/>
            <person name="Grigoriev I.V."/>
            <person name="Hibbett D.S."/>
            <person name="Martin F."/>
            <person name="Nordberg H.P."/>
            <person name="Cantor M.N."/>
            <person name="Hua S.X."/>
        </authorList>
    </citation>
    <scope>NUCLEOTIDE SEQUENCE [LARGE SCALE GENOMIC DNA]</scope>
    <source>
        <strain evidence="1 2">MAFF 305830</strain>
    </source>
</reference>
<name>A0A0C3AP00_SERVB</name>
<gene>
    <name evidence="1" type="ORF">M408DRAFT_330669</name>
</gene>
<organism evidence="1 2">
    <name type="scientific">Serendipita vermifera MAFF 305830</name>
    <dbReference type="NCBI Taxonomy" id="933852"/>
    <lineage>
        <taxon>Eukaryota</taxon>
        <taxon>Fungi</taxon>
        <taxon>Dikarya</taxon>
        <taxon>Basidiomycota</taxon>
        <taxon>Agaricomycotina</taxon>
        <taxon>Agaricomycetes</taxon>
        <taxon>Sebacinales</taxon>
        <taxon>Serendipitaceae</taxon>
        <taxon>Serendipita</taxon>
    </lineage>
</organism>
<reference evidence="2" key="2">
    <citation type="submission" date="2015-01" db="EMBL/GenBank/DDBJ databases">
        <title>Evolutionary Origins and Diversification of the Mycorrhizal Mutualists.</title>
        <authorList>
            <consortium name="DOE Joint Genome Institute"/>
            <consortium name="Mycorrhizal Genomics Consortium"/>
            <person name="Kohler A."/>
            <person name="Kuo A."/>
            <person name="Nagy L.G."/>
            <person name="Floudas D."/>
            <person name="Copeland A."/>
            <person name="Barry K.W."/>
            <person name="Cichocki N."/>
            <person name="Veneault-Fourrey C."/>
            <person name="LaButti K."/>
            <person name="Lindquist E.A."/>
            <person name="Lipzen A."/>
            <person name="Lundell T."/>
            <person name="Morin E."/>
            <person name="Murat C."/>
            <person name="Riley R."/>
            <person name="Ohm R."/>
            <person name="Sun H."/>
            <person name="Tunlid A."/>
            <person name="Henrissat B."/>
            <person name="Grigoriev I.V."/>
            <person name="Hibbett D.S."/>
            <person name="Martin F."/>
        </authorList>
    </citation>
    <scope>NUCLEOTIDE SEQUENCE [LARGE SCALE GENOMIC DNA]</scope>
    <source>
        <strain evidence="2">MAFF 305830</strain>
    </source>
</reference>
<dbReference type="Proteomes" id="UP000054097">
    <property type="component" value="Unassembled WGS sequence"/>
</dbReference>
<accession>A0A0C3AP00</accession>
<protein>
    <submittedName>
        <fullName evidence="1">Uncharacterized protein</fullName>
    </submittedName>
</protein>
<dbReference type="HOGENOM" id="CLU_2622899_0_0_1"/>
<dbReference type="EMBL" id="KN824307">
    <property type="protein sequence ID" value="KIM26305.1"/>
    <property type="molecule type" value="Genomic_DNA"/>
</dbReference>